<dbReference type="Proteomes" id="UP000823775">
    <property type="component" value="Unassembled WGS sequence"/>
</dbReference>
<organism evidence="1 2">
    <name type="scientific">Datura stramonium</name>
    <name type="common">Jimsonweed</name>
    <name type="synonym">Common thornapple</name>
    <dbReference type="NCBI Taxonomy" id="4076"/>
    <lineage>
        <taxon>Eukaryota</taxon>
        <taxon>Viridiplantae</taxon>
        <taxon>Streptophyta</taxon>
        <taxon>Embryophyta</taxon>
        <taxon>Tracheophyta</taxon>
        <taxon>Spermatophyta</taxon>
        <taxon>Magnoliopsida</taxon>
        <taxon>eudicotyledons</taxon>
        <taxon>Gunneridae</taxon>
        <taxon>Pentapetalae</taxon>
        <taxon>asterids</taxon>
        <taxon>lamiids</taxon>
        <taxon>Solanales</taxon>
        <taxon>Solanaceae</taxon>
        <taxon>Solanoideae</taxon>
        <taxon>Datureae</taxon>
        <taxon>Datura</taxon>
    </lineage>
</organism>
<evidence type="ECO:0000313" key="2">
    <source>
        <dbReference type="Proteomes" id="UP000823775"/>
    </source>
</evidence>
<accession>A0ABS8VQI4</accession>
<keyword evidence="2" id="KW-1185">Reference proteome</keyword>
<sequence length="103" mass="11770">MEDAEEFINSVLNDHQENNKNNVEYIEGEEVGEHVLAMLGCDDDDDDDVAVEENNKDVEEYMMNSAEENNNNNNIEYIEGEEVGEHILAVLQDFDLDSIDFVL</sequence>
<name>A0ABS8VQI4_DATST</name>
<gene>
    <name evidence="1" type="ORF">HAX54_041377</name>
</gene>
<reference evidence="1 2" key="1">
    <citation type="journal article" date="2021" name="BMC Genomics">
        <title>Datura genome reveals duplications of psychoactive alkaloid biosynthetic genes and high mutation rate following tissue culture.</title>
        <authorList>
            <person name="Rajewski A."/>
            <person name="Carter-House D."/>
            <person name="Stajich J."/>
            <person name="Litt A."/>
        </authorList>
    </citation>
    <scope>NUCLEOTIDE SEQUENCE [LARGE SCALE GENOMIC DNA]</scope>
    <source>
        <strain evidence="1">AR-01</strain>
    </source>
</reference>
<dbReference type="EMBL" id="JACEIK010005967">
    <property type="protein sequence ID" value="MCE0482547.1"/>
    <property type="molecule type" value="Genomic_DNA"/>
</dbReference>
<proteinExistence type="predicted"/>
<comment type="caution">
    <text evidence="1">The sequence shown here is derived from an EMBL/GenBank/DDBJ whole genome shotgun (WGS) entry which is preliminary data.</text>
</comment>
<protein>
    <submittedName>
        <fullName evidence="1">Uncharacterized protein</fullName>
    </submittedName>
</protein>
<evidence type="ECO:0000313" key="1">
    <source>
        <dbReference type="EMBL" id="MCE0482547.1"/>
    </source>
</evidence>